<evidence type="ECO:0000256" key="11">
    <source>
        <dbReference type="ARBA" id="ARBA00023136"/>
    </source>
</evidence>
<evidence type="ECO:0000256" key="10">
    <source>
        <dbReference type="ARBA" id="ARBA00022989"/>
    </source>
</evidence>
<feature type="transmembrane region" description="Helical" evidence="14">
    <location>
        <begin position="531"/>
        <end position="550"/>
    </location>
</feature>
<feature type="region of interest" description="Disordered" evidence="13">
    <location>
        <begin position="1055"/>
        <end position="1076"/>
    </location>
</feature>
<dbReference type="EC" id="4.6.1.1" evidence="4"/>
<feature type="transmembrane region" description="Helical" evidence="14">
    <location>
        <begin position="26"/>
        <end position="46"/>
    </location>
</feature>
<dbReference type="EnsemblMetazoa" id="OVOC9584.1">
    <property type="protein sequence ID" value="OVOC9584.1"/>
    <property type="gene ID" value="WBGene00246393"/>
</dbReference>
<dbReference type="InterPro" id="IPR023298">
    <property type="entry name" value="ATPase_P-typ_TM_dom_sf"/>
</dbReference>
<evidence type="ECO:0000256" key="7">
    <source>
        <dbReference type="ARBA" id="ARBA00022741"/>
    </source>
</evidence>
<dbReference type="PROSITE" id="PS50125">
    <property type="entry name" value="GUANYLATE_CYCLASE_2"/>
    <property type="match status" value="2"/>
</dbReference>
<dbReference type="GO" id="GO:0006171">
    <property type="term" value="P:cAMP biosynthetic process"/>
    <property type="evidence" value="ECO:0007669"/>
    <property type="project" value="TreeGrafter"/>
</dbReference>
<evidence type="ECO:0000256" key="2">
    <source>
        <dbReference type="ARBA" id="ARBA00001593"/>
    </source>
</evidence>
<dbReference type="GO" id="GO:0007189">
    <property type="term" value="P:adenylate cyclase-activating G protein-coupled receptor signaling pathway"/>
    <property type="evidence" value="ECO:0007669"/>
    <property type="project" value="TreeGrafter"/>
</dbReference>
<feature type="transmembrane region" description="Helical" evidence="14">
    <location>
        <begin position="120"/>
        <end position="141"/>
    </location>
</feature>
<keyword evidence="17" id="KW-1185">Reference proteome</keyword>
<dbReference type="GO" id="GO:0035556">
    <property type="term" value="P:intracellular signal transduction"/>
    <property type="evidence" value="ECO:0007669"/>
    <property type="project" value="InterPro"/>
</dbReference>
<evidence type="ECO:0000313" key="17">
    <source>
        <dbReference type="Proteomes" id="UP000024404"/>
    </source>
</evidence>
<dbReference type="GO" id="GO:0004016">
    <property type="term" value="F:adenylate cyclase activity"/>
    <property type="evidence" value="ECO:0007669"/>
    <property type="project" value="UniProtKB-EC"/>
</dbReference>
<evidence type="ECO:0000256" key="1">
    <source>
        <dbReference type="ARBA" id="ARBA00001436"/>
    </source>
</evidence>
<reference evidence="16" key="2">
    <citation type="submission" date="2022-06" db="UniProtKB">
        <authorList>
            <consortium name="EnsemblMetazoa"/>
        </authorList>
    </citation>
    <scope>IDENTIFICATION</scope>
</reference>
<keyword evidence="5 14" id="KW-0812">Transmembrane</keyword>
<keyword evidence="12" id="KW-0456">Lyase</keyword>
<name>A0A8R1U0T5_ONCVO</name>
<evidence type="ECO:0000256" key="5">
    <source>
        <dbReference type="ARBA" id="ARBA00022692"/>
    </source>
</evidence>
<dbReference type="SUPFAM" id="SSF81665">
    <property type="entry name" value="Calcium ATPase, transmembrane domain M"/>
    <property type="match status" value="1"/>
</dbReference>
<feature type="transmembrane region" description="Helical" evidence="14">
    <location>
        <begin position="501"/>
        <end position="519"/>
    </location>
</feature>
<evidence type="ECO:0000313" key="16">
    <source>
        <dbReference type="EnsemblMetazoa" id="OVOC9584.1"/>
    </source>
</evidence>
<dbReference type="PANTHER" id="PTHR45627">
    <property type="entry name" value="ADENYLATE CYCLASE TYPE 1"/>
    <property type="match status" value="1"/>
</dbReference>
<organism evidence="16 17">
    <name type="scientific">Onchocerca volvulus</name>
    <dbReference type="NCBI Taxonomy" id="6282"/>
    <lineage>
        <taxon>Eukaryota</taxon>
        <taxon>Metazoa</taxon>
        <taxon>Ecdysozoa</taxon>
        <taxon>Nematoda</taxon>
        <taxon>Chromadorea</taxon>
        <taxon>Rhabditida</taxon>
        <taxon>Spirurina</taxon>
        <taxon>Spiruromorpha</taxon>
        <taxon>Filarioidea</taxon>
        <taxon>Onchocercidae</taxon>
        <taxon>Onchocerca</taxon>
    </lineage>
</organism>
<evidence type="ECO:0000256" key="13">
    <source>
        <dbReference type="SAM" id="MobiDB-lite"/>
    </source>
</evidence>
<reference evidence="17" key="1">
    <citation type="submission" date="2013-10" db="EMBL/GenBank/DDBJ databases">
        <title>Genome sequencing of Onchocerca volvulus.</title>
        <authorList>
            <person name="Cotton J."/>
            <person name="Tsai J."/>
            <person name="Stanley E."/>
            <person name="Tracey A."/>
            <person name="Holroyd N."/>
            <person name="Lustigman S."/>
            <person name="Berriman M."/>
        </authorList>
    </citation>
    <scope>NUCLEOTIDE SEQUENCE</scope>
</reference>
<dbReference type="SUPFAM" id="SSF55073">
    <property type="entry name" value="Nucleotide cyclase"/>
    <property type="match status" value="2"/>
</dbReference>
<dbReference type="Proteomes" id="UP000024404">
    <property type="component" value="Unassembled WGS sequence"/>
</dbReference>
<feature type="transmembrane region" description="Helical" evidence="14">
    <location>
        <begin position="92"/>
        <end position="114"/>
    </location>
</feature>
<dbReference type="InterPro" id="IPR001054">
    <property type="entry name" value="A/G_cyclase"/>
</dbReference>
<dbReference type="GO" id="GO:2000114">
    <property type="term" value="P:regulation of establishment of cell polarity"/>
    <property type="evidence" value="ECO:0007669"/>
    <property type="project" value="EnsemblMetazoa"/>
</dbReference>
<sequence>MNAKFGDQHLEQLYQQSLLVHSRAHLLHLQCLWAAYCLFIALIHLLQLDFMLIINAISATVCIILQAFLLFKPTLIRYILYGTVQLLATTTIALLPYGYSALLPISLVIFTIYALIPMRIIYSAIICSALSVLQLLALIFLAQIPFTVSQFLAVAVFHAWVHFIGFYSNSTREQICRAAFLRARNAFGAEERAIQENARLMDLLQTAVPSHLVHTARQQFAKSPPTIYTEHYNQTSVVYCRLVGLEDILSCCSAQDSALLLNEFNTRIDQIIKKCGCIRLQSDGILIISGIPAARDDHLRNAIAFACDLQALIRSFCDATIADLQLRCGIECGSISCGIFGLTKWHYDAIGYPIEEAINIERIAPESGIYIAEAAKRQAEPYFRFEKRGQFWRVVNDPHYYGDSNLPSSILFPNLKRFSLVTVPQAINRLLQTISSANDTLLKNNAAMGGRRKKRIDKLALMNGKKNTDKDNNGRSIMNNYLLYFRNQQMEKAYQVQFDQWFVPALAISIFFLVIYGIYHVLVLPRQISTLIMIIISLAIIFMILLTLYANFFQFSCPQHSNLTPLDDCGIVHFSQLNCAFWMLATSVFVRFPSLVLFCVLLIAFSIYSCHTFITHPMLYVNYAQFVTAYNVEWELLGDLFLLSLLIFLQFRRNERILRLEFMSKLKFQELEETSNAERIELANQQMLQNALPLHIAQSFPTKSDPYHHICHSVGIAHINILSDDDDGEAAVRNLKNLICIFDQIVMQHRGIEKIRGCQKNYIVAVGVIPEFCKNVHDTPSTIGDLLAELTQFALDISAFAADHGISLNIGIDCGSVLSTVVNSQKPTYELIGTPCLGARTLMQHANCYGIMVSEEIYLALRPRNFNFDSRPIKISKTLNAYVFEDSCPDTSYQADETDINSSSIQLEQNSSSQNPLEMFASMNSSFSSEVYSIDVGVETDSEMEWITPEMLLYEKNAQLNAQPSTSSLQLPTHTNQNYFDPQIYVSSDSQCERSVTPERNRRRRLCTGRMPNWLNRSITSDTSQAFDGIDGNDKLAAAASRVDRMLAELTAIANFDPPPEDHPFPTALSTSTKSLRRDISSACHTEYDNAESEGNWSDSEMLGGRLERLHKNLKDCNRASISQRRKDRLWSQSDNGNDADIDSICSSIGASSFFSNLRWNSVHSIGYENEYEFASKEDLKELARSQMEALSRDIRMNFGDYQLRTFSDDTP</sequence>
<comment type="catalytic activity">
    <reaction evidence="2">
        <text>ATP = 3',5'-cyclic AMP + diphosphate</text>
        <dbReference type="Rhea" id="RHEA:15389"/>
        <dbReference type="ChEBI" id="CHEBI:30616"/>
        <dbReference type="ChEBI" id="CHEBI:33019"/>
        <dbReference type="ChEBI" id="CHEBI:58165"/>
        <dbReference type="EC" id="4.6.1.1"/>
    </reaction>
</comment>
<keyword evidence="11 14" id="KW-0472">Membrane</keyword>
<feature type="domain" description="Guanylate cyclase" evidence="15">
    <location>
        <begin position="236"/>
        <end position="361"/>
    </location>
</feature>
<keyword evidence="6" id="KW-0479">Metal-binding</keyword>
<dbReference type="Gene3D" id="3.30.70.1230">
    <property type="entry name" value="Nucleotide cyclase"/>
    <property type="match status" value="2"/>
</dbReference>
<protein>
    <recommendedName>
        <fullName evidence="4">adenylate cyclase</fullName>
        <ecNumber evidence="4">4.6.1.1</ecNumber>
    </recommendedName>
</protein>
<evidence type="ECO:0000256" key="9">
    <source>
        <dbReference type="ARBA" id="ARBA00022842"/>
    </source>
</evidence>
<dbReference type="GO" id="GO:0004383">
    <property type="term" value="F:guanylate cyclase activity"/>
    <property type="evidence" value="ECO:0007669"/>
    <property type="project" value="UniProtKB-EC"/>
</dbReference>
<evidence type="ECO:0000256" key="3">
    <source>
        <dbReference type="ARBA" id="ARBA00004141"/>
    </source>
</evidence>
<keyword evidence="7" id="KW-0547">Nucleotide-binding</keyword>
<comment type="subcellular location">
    <subcellularLocation>
        <location evidence="3">Membrane</location>
        <topology evidence="3">Multi-pass membrane protein</topology>
    </subcellularLocation>
</comment>
<evidence type="ECO:0000256" key="4">
    <source>
        <dbReference type="ARBA" id="ARBA00012201"/>
    </source>
</evidence>
<dbReference type="EMBL" id="CMVM020000283">
    <property type="status" value="NOT_ANNOTATED_CDS"/>
    <property type="molecule type" value="Genomic_DNA"/>
</dbReference>
<dbReference type="AlphaFoldDB" id="A0A8R1U0T5"/>
<evidence type="ECO:0000256" key="8">
    <source>
        <dbReference type="ARBA" id="ARBA00022840"/>
    </source>
</evidence>
<keyword evidence="8" id="KW-0067">ATP-binding</keyword>
<feature type="transmembrane region" description="Helical" evidence="14">
    <location>
        <begin position="148"/>
        <end position="167"/>
    </location>
</feature>
<feature type="transmembrane region" description="Helical" evidence="14">
    <location>
        <begin position="595"/>
        <end position="614"/>
    </location>
</feature>
<proteinExistence type="predicted"/>
<dbReference type="GO" id="GO:0005886">
    <property type="term" value="C:plasma membrane"/>
    <property type="evidence" value="ECO:0007669"/>
    <property type="project" value="TreeGrafter"/>
</dbReference>
<dbReference type="SMART" id="SM00044">
    <property type="entry name" value="CYCc"/>
    <property type="match status" value="1"/>
</dbReference>
<keyword evidence="10 14" id="KW-1133">Transmembrane helix</keyword>
<feature type="domain" description="Guanylate cyclase" evidence="15">
    <location>
        <begin position="714"/>
        <end position="833"/>
    </location>
</feature>
<evidence type="ECO:0000256" key="6">
    <source>
        <dbReference type="ARBA" id="ARBA00022723"/>
    </source>
</evidence>
<evidence type="ECO:0000259" key="15">
    <source>
        <dbReference type="PROSITE" id="PS50125"/>
    </source>
</evidence>
<dbReference type="GO" id="GO:0005524">
    <property type="term" value="F:ATP binding"/>
    <property type="evidence" value="ECO:0007669"/>
    <property type="project" value="UniProtKB-KW"/>
</dbReference>
<accession>A0A8R1U0T5</accession>
<feature type="transmembrane region" description="Helical" evidence="14">
    <location>
        <begin position="52"/>
        <end position="71"/>
    </location>
</feature>
<dbReference type="PANTHER" id="PTHR45627:SF26">
    <property type="entry name" value="ADENYLATE CYCLASE TYPE 1"/>
    <property type="match status" value="1"/>
</dbReference>
<dbReference type="InterPro" id="IPR029787">
    <property type="entry name" value="Nucleotide_cyclase"/>
</dbReference>
<evidence type="ECO:0000256" key="12">
    <source>
        <dbReference type="ARBA" id="ARBA00023239"/>
    </source>
</evidence>
<keyword evidence="9" id="KW-0460">Magnesium</keyword>
<evidence type="ECO:0000256" key="14">
    <source>
        <dbReference type="SAM" id="Phobius"/>
    </source>
</evidence>
<dbReference type="Pfam" id="PF00211">
    <property type="entry name" value="Guanylate_cyc"/>
    <property type="match status" value="2"/>
</dbReference>
<comment type="catalytic activity">
    <reaction evidence="1">
        <text>GTP = 3',5'-cyclic GMP + diphosphate</text>
        <dbReference type="Rhea" id="RHEA:13665"/>
        <dbReference type="ChEBI" id="CHEBI:33019"/>
        <dbReference type="ChEBI" id="CHEBI:37565"/>
        <dbReference type="ChEBI" id="CHEBI:57746"/>
        <dbReference type="EC" id="4.6.1.2"/>
    </reaction>
</comment>
<dbReference type="CDD" id="cd07302">
    <property type="entry name" value="CHD"/>
    <property type="match status" value="1"/>
</dbReference>
<dbReference type="GO" id="GO:0046872">
    <property type="term" value="F:metal ion binding"/>
    <property type="evidence" value="ECO:0007669"/>
    <property type="project" value="UniProtKB-KW"/>
</dbReference>